<dbReference type="SUPFAM" id="SSF53474">
    <property type="entry name" value="alpha/beta-Hydrolases"/>
    <property type="match status" value="1"/>
</dbReference>
<gene>
    <name evidence="2" type="ORF">FJ651_08165</name>
</gene>
<keyword evidence="3" id="KW-1185">Reference proteome</keyword>
<organism evidence="2 3">
    <name type="scientific">Paucihalobacter ruber</name>
    <dbReference type="NCBI Taxonomy" id="2567861"/>
    <lineage>
        <taxon>Bacteria</taxon>
        <taxon>Pseudomonadati</taxon>
        <taxon>Bacteroidota</taxon>
        <taxon>Flavobacteriia</taxon>
        <taxon>Flavobacteriales</taxon>
        <taxon>Flavobacteriaceae</taxon>
        <taxon>Paucihalobacter</taxon>
    </lineage>
</organism>
<dbReference type="EMBL" id="VHIQ01000003">
    <property type="protein sequence ID" value="TPV34121.1"/>
    <property type="molecule type" value="Genomic_DNA"/>
</dbReference>
<feature type="domain" description="Serine aminopeptidase S33" evidence="1">
    <location>
        <begin position="72"/>
        <end position="174"/>
    </location>
</feature>
<keyword evidence="2" id="KW-0378">Hydrolase</keyword>
<evidence type="ECO:0000313" key="3">
    <source>
        <dbReference type="Proteomes" id="UP000317332"/>
    </source>
</evidence>
<evidence type="ECO:0000259" key="1">
    <source>
        <dbReference type="Pfam" id="PF12146"/>
    </source>
</evidence>
<sequence>MKKLVIKIVGNYYNAISYISQDYAAKKALKLFTTPRKGRINEKQADFLGTAFKEEQYHDSLSIMTYRWLGDKGTILLAHGWESNAARWKKVILKFNKLGYEIIALDAPAHGRSGGNEFNALLYSEFIAVVAKRFKPQIIIGHSVGGMSAVFFQHKHKLDSVEKLILLGAPSEFKDVFARYTNMLGYNQRIIKRLDGIIVERFGRPSTSFSTSSLMKEIEQKSLIIHDKNDQIIPYDDALQIHKRAINAKLISTEGLGHSLKNHKVTAYIEEFIISD</sequence>
<dbReference type="Gene3D" id="3.40.50.1820">
    <property type="entry name" value="alpha/beta hydrolase"/>
    <property type="match status" value="1"/>
</dbReference>
<dbReference type="PANTHER" id="PTHR43689">
    <property type="entry name" value="HYDROLASE"/>
    <property type="match status" value="1"/>
</dbReference>
<accession>A0A506PJZ7</accession>
<dbReference type="OrthoDB" id="9785847at2"/>
<protein>
    <submittedName>
        <fullName evidence="2">Alpha/beta hydrolase</fullName>
    </submittedName>
</protein>
<evidence type="ECO:0000313" key="2">
    <source>
        <dbReference type="EMBL" id="TPV34121.1"/>
    </source>
</evidence>
<dbReference type="InterPro" id="IPR029058">
    <property type="entry name" value="AB_hydrolase_fold"/>
</dbReference>
<dbReference type="InterPro" id="IPR022742">
    <property type="entry name" value="Hydrolase_4"/>
</dbReference>
<dbReference type="Pfam" id="PF12146">
    <property type="entry name" value="Hydrolase_4"/>
    <property type="match status" value="1"/>
</dbReference>
<reference evidence="2 3" key="1">
    <citation type="submission" date="2019-06" db="EMBL/GenBank/DDBJ databases">
        <title>Flavobacteriaceae Paucihalobacterium erythroidium CWB-1, complete genome.</title>
        <authorList>
            <person name="Wu S."/>
        </authorList>
    </citation>
    <scope>NUCLEOTIDE SEQUENCE [LARGE SCALE GENOMIC DNA]</scope>
    <source>
        <strain evidence="2 3">CWB-1</strain>
    </source>
</reference>
<name>A0A506PJZ7_9FLAO</name>
<dbReference type="GO" id="GO:0016787">
    <property type="term" value="F:hydrolase activity"/>
    <property type="evidence" value="ECO:0007669"/>
    <property type="project" value="UniProtKB-KW"/>
</dbReference>
<proteinExistence type="predicted"/>
<dbReference type="AlphaFoldDB" id="A0A506PJZ7"/>
<comment type="caution">
    <text evidence="2">The sequence shown here is derived from an EMBL/GenBank/DDBJ whole genome shotgun (WGS) entry which is preliminary data.</text>
</comment>
<dbReference type="Proteomes" id="UP000317332">
    <property type="component" value="Unassembled WGS sequence"/>
</dbReference>
<dbReference type="RefSeq" id="WP_140990018.1">
    <property type="nucleotide sequence ID" value="NZ_VHIQ01000003.1"/>
</dbReference>
<dbReference type="PANTHER" id="PTHR43689:SF8">
    <property type="entry name" value="ALPHA_BETA-HYDROLASES SUPERFAMILY PROTEIN"/>
    <property type="match status" value="1"/>
</dbReference>